<dbReference type="InterPro" id="IPR011042">
    <property type="entry name" value="6-blade_b-propeller_TolB-like"/>
</dbReference>
<accession>A0AAD7ZBS0</accession>
<evidence type="ECO:0000256" key="3">
    <source>
        <dbReference type="ARBA" id="ARBA00022525"/>
    </source>
</evidence>
<evidence type="ECO:0000313" key="5">
    <source>
        <dbReference type="EMBL" id="KAJ9577614.1"/>
    </source>
</evidence>
<gene>
    <name evidence="5" type="ORF">L9F63_005801</name>
</gene>
<evidence type="ECO:0000256" key="1">
    <source>
        <dbReference type="ARBA" id="ARBA00004613"/>
    </source>
</evidence>
<reference evidence="5" key="1">
    <citation type="journal article" date="2023" name="IScience">
        <title>Live-bearing cockroach genome reveals convergent evolutionary mechanisms linked to viviparity in insects and beyond.</title>
        <authorList>
            <person name="Fouks B."/>
            <person name="Harrison M.C."/>
            <person name="Mikhailova A.A."/>
            <person name="Marchal E."/>
            <person name="English S."/>
            <person name="Carruthers M."/>
            <person name="Jennings E.C."/>
            <person name="Chiamaka E.L."/>
            <person name="Frigard R.A."/>
            <person name="Pippel M."/>
            <person name="Attardo G.M."/>
            <person name="Benoit J.B."/>
            <person name="Bornberg-Bauer E."/>
            <person name="Tobe S.S."/>
        </authorList>
    </citation>
    <scope>NUCLEOTIDE SEQUENCE</scope>
    <source>
        <strain evidence="5">Stay&amp;Tobe</strain>
    </source>
</reference>
<sequence length="128" mass="14316">RNMSTIPVLLLMFLGTSCPSRAARLLDVLFEWKEMEYAFPSPSARDVLVKTRAYIPGNSIPIDVDVWEQGNGDNQVFVTIPRFKPGVPATLTTVVLGEDGLAKLLPFPDWSWHREGNCEGLTSVFRVH</sequence>
<keyword evidence="3" id="KW-0964">Secreted</keyword>
<dbReference type="GO" id="GO:0005576">
    <property type="term" value="C:extracellular region"/>
    <property type="evidence" value="ECO:0007669"/>
    <property type="project" value="UniProtKB-SubCell"/>
</dbReference>
<evidence type="ECO:0000256" key="2">
    <source>
        <dbReference type="ARBA" id="ARBA00009127"/>
    </source>
</evidence>
<dbReference type="AlphaFoldDB" id="A0AAD7ZBS0"/>
<comment type="similarity">
    <text evidence="2">Belongs to the major royal jelly protein family.</text>
</comment>
<feature type="signal peptide" evidence="4">
    <location>
        <begin position="1"/>
        <end position="22"/>
    </location>
</feature>
<dbReference type="Proteomes" id="UP001233999">
    <property type="component" value="Unassembled WGS sequence"/>
</dbReference>
<dbReference type="InterPro" id="IPR017996">
    <property type="entry name" value="MRJP/yellow-related"/>
</dbReference>
<dbReference type="Gene3D" id="2.120.10.30">
    <property type="entry name" value="TolB, C-terminal domain"/>
    <property type="match status" value="1"/>
</dbReference>
<evidence type="ECO:0000256" key="4">
    <source>
        <dbReference type="SAM" id="SignalP"/>
    </source>
</evidence>
<feature type="chain" id="PRO_5041903488" evidence="4">
    <location>
        <begin position="23"/>
        <end position="128"/>
    </location>
</feature>
<name>A0AAD7ZBS0_DIPPU</name>
<protein>
    <submittedName>
        <fullName evidence="5">Uncharacterized protein</fullName>
    </submittedName>
</protein>
<keyword evidence="4" id="KW-0732">Signal</keyword>
<feature type="non-terminal residue" evidence="5">
    <location>
        <position position="1"/>
    </location>
</feature>
<dbReference type="PANTHER" id="PTHR10009">
    <property type="entry name" value="PROTEIN YELLOW-RELATED"/>
    <property type="match status" value="1"/>
</dbReference>
<evidence type="ECO:0000313" key="6">
    <source>
        <dbReference type="Proteomes" id="UP001233999"/>
    </source>
</evidence>
<dbReference type="PANTHER" id="PTHR10009:SF18">
    <property type="entry name" value="PROTEIN YELLOW-LIKE PROTEIN"/>
    <property type="match status" value="1"/>
</dbReference>
<reference evidence="5" key="2">
    <citation type="submission" date="2023-05" db="EMBL/GenBank/DDBJ databases">
        <authorList>
            <person name="Fouks B."/>
        </authorList>
    </citation>
    <scope>NUCLEOTIDE SEQUENCE</scope>
    <source>
        <strain evidence="5">Stay&amp;Tobe</strain>
        <tissue evidence="5">Testes</tissue>
    </source>
</reference>
<proteinExistence type="inferred from homology"/>
<keyword evidence="6" id="KW-1185">Reference proteome</keyword>
<organism evidence="5 6">
    <name type="scientific">Diploptera punctata</name>
    <name type="common">Pacific beetle cockroach</name>
    <dbReference type="NCBI Taxonomy" id="6984"/>
    <lineage>
        <taxon>Eukaryota</taxon>
        <taxon>Metazoa</taxon>
        <taxon>Ecdysozoa</taxon>
        <taxon>Arthropoda</taxon>
        <taxon>Hexapoda</taxon>
        <taxon>Insecta</taxon>
        <taxon>Pterygota</taxon>
        <taxon>Neoptera</taxon>
        <taxon>Polyneoptera</taxon>
        <taxon>Dictyoptera</taxon>
        <taxon>Blattodea</taxon>
        <taxon>Blaberoidea</taxon>
        <taxon>Blaberidae</taxon>
        <taxon>Diplopterinae</taxon>
        <taxon>Diploptera</taxon>
    </lineage>
</organism>
<comment type="caution">
    <text evidence="5">The sequence shown here is derived from an EMBL/GenBank/DDBJ whole genome shotgun (WGS) entry which is preliminary data.</text>
</comment>
<comment type="subcellular location">
    <subcellularLocation>
        <location evidence="1">Secreted</location>
    </subcellularLocation>
</comment>
<feature type="non-terminal residue" evidence="5">
    <location>
        <position position="128"/>
    </location>
</feature>
<dbReference type="EMBL" id="JASPKZ010009352">
    <property type="protein sequence ID" value="KAJ9577614.1"/>
    <property type="molecule type" value="Genomic_DNA"/>
</dbReference>